<reference evidence="1" key="1">
    <citation type="journal article" date="2004" name="Nature">
        <title>Genome duplication in the teleost fish Tetraodon nigroviridis reveals the early vertebrate proto-karyotype.</title>
        <authorList>
            <person name="Jaillon O."/>
            <person name="Aury J.-M."/>
            <person name="Brunet F."/>
            <person name="Petit J.-L."/>
            <person name="Stange-Thomann N."/>
            <person name="Mauceli E."/>
            <person name="Bouneau L."/>
            <person name="Fischer C."/>
            <person name="Ozouf-Costaz C."/>
            <person name="Bernot A."/>
            <person name="Nicaud S."/>
            <person name="Jaffe D."/>
            <person name="Fisher S."/>
            <person name="Lutfalla G."/>
            <person name="Dossat C."/>
            <person name="Segurens B."/>
            <person name="Dasilva C."/>
            <person name="Salanoubat M."/>
            <person name="Levy M."/>
            <person name="Boudet N."/>
            <person name="Castellano S."/>
            <person name="Anthouard V."/>
            <person name="Jubin C."/>
            <person name="Castelli V."/>
            <person name="Katinka M."/>
            <person name="Vacherie B."/>
            <person name="Biemont C."/>
            <person name="Skalli Z."/>
            <person name="Cattolico L."/>
            <person name="Poulain J."/>
            <person name="De Berardinis V."/>
            <person name="Cruaud C."/>
            <person name="Duprat S."/>
            <person name="Brottier P."/>
            <person name="Coutanceau J.-P."/>
            <person name="Gouzy J."/>
            <person name="Parra G."/>
            <person name="Lardier G."/>
            <person name="Chapple C."/>
            <person name="McKernan K.J."/>
            <person name="McEwan P."/>
            <person name="Bosak S."/>
            <person name="Kellis M."/>
            <person name="Volff J.-N."/>
            <person name="Guigo R."/>
            <person name="Zody M.C."/>
            <person name="Mesirov J."/>
            <person name="Lindblad-Toh K."/>
            <person name="Birren B."/>
            <person name="Nusbaum C."/>
            <person name="Kahn D."/>
            <person name="Robinson-Rechavi M."/>
            <person name="Laudet V."/>
            <person name="Schachter V."/>
            <person name="Quetier F."/>
            <person name="Saurin W."/>
            <person name="Scarpelli C."/>
            <person name="Wincker P."/>
            <person name="Lander E.S."/>
            <person name="Weissenbach J."/>
            <person name="Roest Crollius H."/>
        </authorList>
    </citation>
    <scope>NUCLEOTIDE SEQUENCE [LARGE SCALE GENOMIC DNA]</scope>
</reference>
<evidence type="ECO:0000313" key="1">
    <source>
        <dbReference type="EMBL" id="CAF88183.1"/>
    </source>
</evidence>
<sequence length="350" mass="37529">QVRGSSSQARETLRRHFSELQAAATQLLTERLAALLAEVDAVEADSVRPLDECQSIIEHGVGQADELLRDGGRTRGFCCLKQRTHPPSLSPVCPGEESLRCGLGEKEDKLGSFTKKAMHIQLDSLPEIPALVDVPSVSAQLDESLLALLRERVSRHGSVSSHPPVQIEELQERPGSILVRWCKVGGPGGGTYSHRGKKILSASGGRGLPGGGIPAAVPAVWQQRESVRGRLHRQGLRVPGSSPGPAHGLSVQGLCSWRGSHRVERLEHPADGSHHASGPGWVRAPGKAATRVERGGNEPCVVSEWSPGSEGYVLSSRRNMALRNDSAPSRCPAIYSNTPSYFCAQTLTFT</sequence>
<feature type="non-terminal residue" evidence="1">
    <location>
        <position position="1"/>
    </location>
</feature>
<proteinExistence type="predicted"/>
<dbReference type="AlphaFoldDB" id="Q4TFZ9"/>
<gene>
    <name evidence="1" type="ORF">GSTENG00001363001</name>
</gene>
<reference evidence="1" key="2">
    <citation type="submission" date="2004-02" db="EMBL/GenBank/DDBJ databases">
        <authorList>
            <consortium name="Genoscope"/>
            <consortium name="Whitehead Institute Centre for Genome Research"/>
        </authorList>
    </citation>
    <scope>NUCLEOTIDE SEQUENCE</scope>
</reference>
<name>Q4TFZ9_TETNG</name>
<protein>
    <submittedName>
        <fullName evidence="1">Chromosome undetermined SCAF4067, whole genome shotgun sequence</fullName>
    </submittedName>
</protein>
<dbReference type="EMBL" id="CAAE01004067">
    <property type="protein sequence ID" value="CAF88183.1"/>
    <property type="molecule type" value="Genomic_DNA"/>
</dbReference>
<organism evidence="1">
    <name type="scientific">Tetraodon nigroviridis</name>
    <name type="common">Spotted green pufferfish</name>
    <name type="synonym">Chelonodon nigroviridis</name>
    <dbReference type="NCBI Taxonomy" id="99883"/>
    <lineage>
        <taxon>Eukaryota</taxon>
        <taxon>Metazoa</taxon>
        <taxon>Chordata</taxon>
        <taxon>Craniata</taxon>
        <taxon>Vertebrata</taxon>
        <taxon>Euteleostomi</taxon>
        <taxon>Actinopterygii</taxon>
        <taxon>Neopterygii</taxon>
        <taxon>Teleostei</taxon>
        <taxon>Neoteleostei</taxon>
        <taxon>Acanthomorphata</taxon>
        <taxon>Eupercaria</taxon>
        <taxon>Tetraodontiformes</taxon>
        <taxon>Tetradontoidea</taxon>
        <taxon>Tetraodontidae</taxon>
        <taxon>Tetraodon</taxon>
    </lineage>
</organism>
<accession>Q4TFZ9</accession>
<feature type="non-terminal residue" evidence="1">
    <location>
        <position position="350"/>
    </location>
</feature>
<dbReference type="OrthoDB" id="9984427at2759"/>
<dbReference type="KEGG" id="tng:GSTEN00001363G001"/>